<keyword evidence="1" id="KW-0472">Membrane</keyword>
<sequence>MAQFLVLFLILADAFVLLATASVPVGTIVNPNTLSPSKTPSPSPSPIRKLGKHHVQGVNSAVAPCLSPSEAPETENLHTQEELSASDQEIGILHSQQVLIKKHHHSIDKSVAGGGIILGGLAATFLVAVFRYIRATGRKNAEPNA</sequence>
<gene>
    <name evidence="3" type="ORF">Acr_03g0004610</name>
</gene>
<reference evidence="3 4" key="1">
    <citation type="submission" date="2019-07" db="EMBL/GenBank/DDBJ databases">
        <title>De Novo Assembly of kiwifruit Actinidia rufa.</title>
        <authorList>
            <person name="Sugita-Konishi S."/>
            <person name="Sato K."/>
            <person name="Mori E."/>
            <person name="Abe Y."/>
            <person name="Kisaki G."/>
            <person name="Hamano K."/>
            <person name="Suezawa K."/>
            <person name="Otani M."/>
            <person name="Fukuda T."/>
            <person name="Manabe T."/>
            <person name="Gomi K."/>
            <person name="Tabuchi M."/>
            <person name="Akimitsu K."/>
            <person name="Kataoka I."/>
        </authorList>
    </citation>
    <scope>NUCLEOTIDE SEQUENCE [LARGE SCALE GENOMIC DNA]</scope>
    <source>
        <strain evidence="4">cv. Fuchu</strain>
    </source>
</reference>
<dbReference type="AlphaFoldDB" id="A0A7J0EDG0"/>
<evidence type="ECO:0000313" key="3">
    <source>
        <dbReference type="EMBL" id="GFY83687.1"/>
    </source>
</evidence>
<dbReference type="PANTHER" id="PTHR34558:SF9">
    <property type="entry name" value="F3L24.15 PROTEIN"/>
    <property type="match status" value="1"/>
</dbReference>
<comment type="caution">
    <text evidence="3">The sequence shown here is derived from an EMBL/GenBank/DDBJ whole genome shotgun (WGS) entry which is preliminary data.</text>
</comment>
<evidence type="ECO:0000256" key="2">
    <source>
        <dbReference type="SAM" id="SignalP"/>
    </source>
</evidence>
<evidence type="ECO:0000313" key="4">
    <source>
        <dbReference type="Proteomes" id="UP000585474"/>
    </source>
</evidence>
<proteinExistence type="predicted"/>
<feature type="signal peptide" evidence="2">
    <location>
        <begin position="1"/>
        <end position="21"/>
    </location>
</feature>
<keyword evidence="2" id="KW-0732">Signal</keyword>
<accession>A0A7J0EDG0</accession>
<feature type="chain" id="PRO_5029702339" description="Transmembrane protein" evidence="2">
    <location>
        <begin position="22"/>
        <end position="145"/>
    </location>
</feature>
<dbReference type="Proteomes" id="UP000585474">
    <property type="component" value="Unassembled WGS sequence"/>
</dbReference>
<evidence type="ECO:0008006" key="5">
    <source>
        <dbReference type="Google" id="ProtNLM"/>
    </source>
</evidence>
<organism evidence="3 4">
    <name type="scientific">Actinidia rufa</name>
    <dbReference type="NCBI Taxonomy" id="165716"/>
    <lineage>
        <taxon>Eukaryota</taxon>
        <taxon>Viridiplantae</taxon>
        <taxon>Streptophyta</taxon>
        <taxon>Embryophyta</taxon>
        <taxon>Tracheophyta</taxon>
        <taxon>Spermatophyta</taxon>
        <taxon>Magnoliopsida</taxon>
        <taxon>eudicotyledons</taxon>
        <taxon>Gunneridae</taxon>
        <taxon>Pentapetalae</taxon>
        <taxon>asterids</taxon>
        <taxon>Ericales</taxon>
        <taxon>Actinidiaceae</taxon>
        <taxon>Actinidia</taxon>
    </lineage>
</organism>
<keyword evidence="4" id="KW-1185">Reference proteome</keyword>
<keyword evidence="1" id="KW-0812">Transmembrane</keyword>
<evidence type="ECO:0000256" key="1">
    <source>
        <dbReference type="SAM" id="Phobius"/>
    </source>
</evidence>
<dbReference type="OrthoDB" id="686454at2759"/>
<feature type="transmembrane region" description="Helical" evidence="1">
    <location>
        <begin position="111"/>
        <end position="133"/>
    </location>
</feature>
<dbReference type="EMBL" id="BJWL01000003">
    <property type="protein sequence ID" value="GFY83687.1"/>
    <property type="molecule type" value="Genomic_DNA"/>
</dbReference>
<dbReference type="PANTHER" id="PTHR34558">
    <property type="entry name" value="EXPRESSED PROTEIN"/>
    <property type="match status" value="1"/>
</dbReference>
<name>A0A7J0EDG0_9ERIC</name>
<keyword evidence="1" id="KW-1133">Transmembrane helix</keyword>
<protein>
    <recommendedName>
        <fullName evidence="5">Transmembrane protein</fullName>
    </recommendedName>
</protein>